<feature type="chain" id="PRO_5042124394" description="Dolichol-phosphate mannosyltransferase subunit 3" evidence="8">
    <location>
        <begin position="25"/>
        <end position="98"/>
    </location>
</feature>
<gene>
    <name evidence="9" type="ORF">Sango_2182400</name>
</gene>
<keyword evidence="5 7" id="KW-1133">Transmembrane helix</keyword>
<keyword evidence="4 7" id="KW-0256">Endoplasmic reticulum</keyword>
<evidence type="ECO:0000256" key="8">
    <source>
        <dbReference type="SAM" id="SignalP"/>
    </source>
</evidence>
<dbReference type="Proteomes" id="UP001289374">
    <property type="component" value="Unassembled WGS sequence"/>
</dbReference>
<evidence type="ECO:0000256" key="7">
    <source>
        <dbReference type="RuleBase" id="RU365085"/>
    </source>
</evidence>
<protein>
    <recommendedName>
        <fullName evidence="7">Dolichol-phosphate mannosyltransferase subunit 3</fullName>
    </recommendedName>
</protein>
<comment type="caution">
    <text evidence="9">The sequence shown here is derived from an EMBL/GenBank/DDBJ whole genome shotgun (WGS) entry which is preliminary data.</text>
</comment>
<proteinExistence type="inferred from homology"/>
<dbReference type="PANTHER" id="PTHR16433">
    <property type="entry name" value="DOLICHOL-PHOSPHATE MANNOSYLTRANSFERASE SUBUNIT 3"/>
    <property type="match status" value="1"/>
</dbReference>
<keyword evidence="6 7" id="KW-0472">Membrane</keyword>
<comment type="pathway">
    <text evidence="7">Protein modification; protein glycosylation.</text>
</comment>
<evidence type="ECO:0000256" key="5">
    <source>
        <dbReference type="ARBA" id="ARBA00022989"/>
    </source>
</evidence>
<comment type="subcellular location">
    <subcellularLocation>
        <location evidence="1 7">Endoplasmic reticulum membrane</location>
        <topology evidence="1 7">Multi-pass membrane protein</topology>
    </subcellularLocation>
</comment>
<keyword evidence="8" id="KW-0732">Signal</keyword>
<feature type="transmembrane region" description="Helical" evidence="7">
    <location>
        <begin position="34"/>
        <end position="55"/>
    </location>
</feature>
<sequence length="98" mass="10746">MKHIVKIMALLVVMSALWVSLLQTSKIPESYTLLLPLYFIVSLGCYGLLMVGVGLMQFPTCLHEAVLFATVCALLVLEDIVEAKEYLKQNGVDVGSNS</sequence>
<name>A0AAE2BMT9_9LAMI</name>
<evidence type="ECO:0000256" key="3">
    <source>
        <dbReference type="ARBA" id="ARBA00022692"/>
    </source>
</evidence>
<keyword evidence="10" id="KW-1185">Reference proteome</keyword>
<evidence type="ECO:0000256" key="6">
    <source>
        <dbReference type="ARBA" id="ARBA00023136"/>
    </source>
</evidence>
<feature type="signal peptide" evidence="8">
    <location>
        <begin position="1"/>
        <end position="24"/>
    </location>
</feature>
<evidence type="ECO:0000256" key="2">
    <source>
        <dbReference type="ARBA" id="ARBA00010430"/>
    </source>
</evidence>
<dbReference type="GO" id="GO:0033185">
    <property type="term" value="C:dolichol-phosphate-mannose synthase complex"/>
    <property type="evidence" value="ECO:0007669"/>
    <property type="project" value="TreeGrafter"/>
</dbReference>
<evidence type="ECO:0000313" key="9">
    <source>
        <dbReference type="EMBL" id="KAK4391191.1"/>
    </source>
</evidence>
<reference evidence="9" key="1">
    <citation type="submission" date="2020-06" db="EMBL/GenBank/DDBJ databases">
        <authorList>
            <person name="Li T."/>
            <person name="Hu X."/>
            <person name="Zhang T."/>
            <person name="Song X."/>
            <person name="Zhang H."/>
            <person name="Dai N."/>
            <person name="Sheng W."/>
            <person name="Hou X."/>
            <person name="Wei L."/>
        </authorList>
    </citation>
    <scope>NUCLEOTIDE SEQUENCE</scope>
    <source>
        <strain evidence="9">K16</strain>
        <tissue evidence="9">Leaf</tissue>
    </source>
</reference>
<dbReference type="AlphaFoldDB" id="A0AAE2BMT9"/>
<evidence type="ECO:0000256" key="1">
    <source>
        <dbReference type="ARBA" id="ARBA00004477"/>
    </source>
</evidence>
<dbReference type="Pfam" id="PF08285">
    <property type="entry name" value="DPM3"/>
    <property type="match status" value="1"/>
</dbReference>
<dbReference type="PANTHER" id="PTHR16433:SF0">
    <property type="entry name" value="DOLICHOL-PHOSPHATE MANNOSYLTRANSFERASE SUBUNIT 3"/>
    <property type="match status" value="1"/>
</dbReference>
<comment type="subunit">
    <text evidence="7">Component of the dolichol-phosphate mannose (DPM) synthase complex.</text>
</comment>
<keyword evidence="3 7" id="KW-0812">Transmembrane</keyword>
<dbReference type="InterPro" id="IPR013174">
    <property type="entry name" value="DPM3"/>
</dbReference>
<organism evidence="9 10">
    <name type="scientific">Sesamum angolense</name>
    <dbReference type="NCBI Taxonomy" id="2727404"/>
    <lineage>
        <taxon>Eukaryota</taxon>
        <taxon>Viridiplantae</taxon>
        <taxon>Streptophyta</taxon>
        <taxon>Embryophyta</taxon>
        <taxon>Tracheophyta</taxon>
        <taxon>Spermatophyta</taxon>
        <taxon>Magnoliopsida</taxon>
        <taxon>eudicotyledons</taxon>
        <taxon>Gunneridae</taxon>
        <taxon>Pentapetalae</taxon>
        <taxon>asterids</taxon>
        <taxon>lamiids</taxon>
        <taxon>Lamiales</taxon>
        <taxon>Pedaliaceae</taxon>
        <taxon>Sesamum</taxon>
    </lineage>
</organism>
<reference evidence="9" key="2">
    <citation type="journal article" date="2024" name="Plant">
        <title>Genomic evolution and insights into agronomic trait innovations of Sesamum species.</title>
        <authorList>
            <person name="Miao H."/>
            <person name="Wang L."/>
            <person name="Qu L."/>
            <person name="Liu H."/>
            <person name="Sun Y."/>
            <person name="Le M."/>
            <person name="Wang Q."/>
            <person name="Wei S."/>
            <person name="Zheng Y."/>
            <person name="Lin W."/>
            <person name="Duan Y."/>
            <person name="Cao H."/>
            <person name="Xiong S."/>
            <person name="Wang X."/>
            <person name="Wei L."/>
            <person name="Li C."/>
            <person name="Ma Q."/>
            <person name="Ju M."/>
            <person name="Zhao R."/>
            <person name="Li G."/>
            <person name="Mu C."/>
            <person name="Tian Q."/>
            <person name="Mei H."/>
            <person name="Zhang T."/>
            <person name="Gao T."/>
            <person name="Zhang H."/>
        </authorList>
    </citation>
    <scope>NUCLEOTIDE SEQUENCE</scope>
    <source>
        <strain evidence="9">K16</strain>
    </source>
</reference>
<evidence type="ECO:0000313" key="10">
    <source>
        <dbReference type="Proteomes" id="UP001289374"/>
    </source>
</evidence>
<evidence type="ECO:0000256" key="4">
    <source>
        <dbReference type="ARBA" id="ARBA00022824"/>
    </source>
</evidence>
<dbReference type="EMBL" id="JACGWL010000012">
    <property type="protein sequence ID" value="KAK4391191.1"/>
    <property type="molecule type" value="Genomic_DNA"/>
</dbReference>
<dbReference type="GO" id="GO:0006506">
    <property type="term" value="P:GPI anchor biosynthetic process"/>
    <property type="evidence" value="ECO:0007669"/>
    <property type="project" value="TreeGrafter"/>
</dbReference>
<accession>A0AAE2BMT9</accession>
<comment type="similarity">
    <text evidence="2 7">Belongs to the DPM3 family.</text>
</comment>
<comment type="caution">
    <text evidence="7">Lacks conserved residue(s) required for the propagation of feature annotation.</text>
</comment>
<dbReference type="GO" id="GO:0005789">
    <property type="term" value="C:endoplasmic reticulum membrane"/>
    <property type="evidence" value="ECO:0007669"/>
    <property type="project" value="UniProtKB-SubCell"/>
</dbReference>
<comment type="function">
    <text evidence="7">Stabilizer subunit of the dolichol-phosphate mannose (DPM) synthase complex; tethers catalytic subunit to the ER.</text>
</comment>